<keyword evidence="3" id="KW-1185">Reference proteome</keyword>
<reference evidence="2" key="1">
    <citation type="submission" date="2023-10" db="EMBL/GenBank/DDBJ databases">
        <authorList>
            <person name="Chen Y."/>
            <person name="Shah S."/>
            <person name="Dougan E. K."/>
            <person name="Thang M."/>
            <person name="Chan C."/>
        </authorList>
    </citation>
    <scope>NUCLEOTIDE SEQUENCE [LARGE SCALE GENOMIC DNA]</scope>
</reference>
<name>A0ABN9Y5V0_9DINO</name>
<dbReference type="Proteomes" id="UP001189429">
    <property type="component" value="Unassembled WGS sequence"/>
</dbReference>
<evidence type="ECO:0000313" key="3">
    <source>
        <dbReference type="Proteomes" id="UP001189429"/>
    </source>
</evidence>
<proteinExistence type="predicted"/>
<protein>
    <submittedName>
        <fullName evidence="2">Uncharacterized protein</fullName>
    </submittedName>
</protein>
<dbReference type="EMBL" id="CAUYUJ010021937">
    <property type="protein sequence ID" value="CAK0907945.1"/>
    <property type="molecule type" value="Genomic_DNA"/>
</dbReference>
<gene>
    <name evidence="2" type="ORF">PCOR1329_LOCUS82781</name>
</gene>
<comment type="caution">
    <text evidence="2">The sequence shown here is derived from an EMBL/GenBank/DDBJ whole genome shotgun (WGS) entry which is preliminary data.</text>
</comment>
<feature type="compositionally biased region" description="Basic and acidic residues" evidence="1">
    <location>
        <begin position="139"/>
        <end position="157"/>
    </location>
</feature>
<evidence type="ECO:0000313" key="2">
    <source>
        <dbReference type="EMBL" id="CAK0907945.1"/>
    </source>
</evidence>
<accession>A0ABN9Y5V0</accession>
<feature type="non-terminal residue" evidence="2">
    <location>
        <position position="1"/>
    </location>
</feature>
<evidence type="ECO:0000256" key="1">
    <source>
        <dbReference type="SAM" id="MobiDB-lite"/>
    </source>
</evidence>
<organism evidence="2 3">
    <name type="scientific">Prorocentrum cordatum</name>
    <dbReference type="NCBI Taxonomy" id="2364126"/>
    <lineage>
        <taxon>Eukaryota</taxon>
        <taxon>Sar</taxon>
        <taxon>Alveolata</taxon>
        <taxon>Dinophyceae</taxon>
        <taxon>Prorocentrales</taxon>
        <taxon>Prorocentraceae</taxon>
        <taxon>Prorocentrum</taxon>
    </lineage>
</organism>
<feature type="non-terminal residue" evidence="2">
    <location>
        <position position="450"/>
    </location>
</feature>
<feature type="region of interest" description="Disordered" evidence="1">
    <location>
        <begin position="135"/>
        <end position="181"/>
    </location>
</feature>
<sequence length="450" mass="49857">DPAAGEMFQRTASMRRALALSKTQPLAATINPSMRNVLQDRVLDDRGRAISDGQSDFALSLSLAVSGGALAVGIFTGKVDSSTFALWLAPRGSNWTGAETKAARQVFFDLVELDSARVFPVAADKDWAAAAAVAASGAPEERSKTERRIQRERRNAVDLEDADSTVPDNKEDSESTDCASSEVHVRDVAWPGGSRMRLCSSRMASERRRRLSELIARLEGQCCPAPLPSEFLTGIPRASDGGKSQGQLFPVLRAFASTEMHFLGVLKREFDGEGFDRNRFFCRAIPSLQPASGGDHRVECAGRERPIWAVLLHAWGVQAAPDFLMRSVKGRDGGARLVEEGDGVPLEEDVRHPAFWRFQFARTDALRRWLYWKGPDEWLTMEEVDWVLNQRGGQTLLIRRVVAASGAPKFEIGSGTVVTLAEMFYHGWPFCIAFDIYKLYMDLPIFIHKH</sequence>